<evidence type="ECO:0000313" key="1">
    <source>
        <dbReference type="EMBL" id="AVQ30767.1"/>
    </source>
</evidence>
<name>A0ABM6U364_FUSVA</name>
<proteinExistence type="predicted"/>
<dbReference type="InterPro" id="IPR011013">
    <property type="entry name" value="Gal_mutarotase_sf_dom"/>
</dbReference>
<dbReference type="SUPFAM" id="SSF74650">
    <property type="entry name" value="Galactose mutarotase-like"/>
    <property type="match status" value="1"/>
</dbReference>
<accession>A0ABM6U364</accession>
<dbReference type="EMBL" id="CP028103">
    <property type="protein sequence ID" value="AVQ30767.1"/>
    <property type="molecule type" value="Genomic_DNA"/>
</dbReference>
<evidence type="ECO:0000313" key="2">
    <source>
        <dbReference type="Proteomes" id="UP000241238"/>
    </source>
</evidence>
<dbReference type="CDD" id="cd09024">
    <property type="entry name" value="Aldose_epim_lacX"/>
    <property type="match status" value="1"/>
</dbReference>
<dbReference type="Gene3D" id="2.70.98.10">
    <property type="match status" value="1"/>
</dbReference>
<dbReference type="Proteomes" id="UP000241238">
    <property type="component" value="Chromosome"/>
</dbReference>
<dbReference type="InterPro" id="IPR037481">
    <property type="entry name" value="LacX"/>
</dbReference>
<sequence length="290" mass="34000">MEYSLKNSLMEIRVESLGAELIGMKDLTTDVEYIWQKDPKYWAKSSPILFPFVGALKDDRYFYEGKEYKLTSKHGFARDYEFQMSDQGDDYLEFLFASNDQTKKVYPFNFKLYIRYIIKDKNLRIEYRVENTGEKEMYFSLGAHPAFNIPVGNGIEFSDYYLEFEKDETGEVKTFNGTLISSQKKIKAFEGKILDLDRDTFINDALIIEKPNSDVVYLKNRKNSKEIKFVYKGFKYIAFWNKPGAEYICLEPWNGISDFDNASGNLKEKAGIEKIEKDEVYHRTLDITIL</sequence>
<keyword evidence="2" id="KW-1185">Reference proteome</keyword>
<dbReference type="InterPro" id="IPR014718">
    <property type="entry name" value="GH-type_carb-bd"/>
</dbReference>
<gene>
    <name evidence="1" type="ORF">C4N18_05890</name>
</gene>
<dbReference type="GeneID" id="77467518"/>
<dbReference type="InterPro" id="IPR008183">
    <property type="entry name" value="Aldose_1/G6P_1-epimerase"/>
</dbReference>
<organism evidence="1 2">
    <name type="scientific">Fusobacterium varium ATCC 27725</name>
    <dbReference type="NCBI Taxonomy" id="469618"/>
    <lineage>
        <taxon>Bacteria</taxon>
        <taxon>Fusobacteriati</taxon>
        <taxon>Fusobacteriota</taxon>
        <taxon>Fusobacteriia</taxon>
        <taxon>Fusobacteriales</taxon>
        <taxon>Fusobacteriaceae</taxon>
        <taxon>Fusobacterium</taxon>
    </lineage>
</organism>
<protein>
    <submittedName>
        <fullName evidence="1">Aldose 1-epimerase family protein</fullName>
    </submittedName>
</protein>
<dbReference type="Pfam" id="PF01263">
    <property type="entry name" value="Aldose_epim"/>
    <property type="match status" value="1"/>
</dbReference>
<reference evidence="2" key="1">
    <citation type="journal article" date="2018" name="MSphere">
        <title>Fusobacterium Genomics Using MinION and Illumina Sequencing Enables Genome Completion and Correction.</title>
        <authorList>
            <person name="Todd S.M."/>
            <person name="Settlage R.E."/>
            <person name="Lahmers K.K."/>
            <person name="Slade D.J."/>
        </authorList>
    </citation>
    <scope>NUCLEOTIDE SEQUENCE [LARGE SCALE GENOMIC DNA]</scope>
    <source>
        <strain evidence="2">ATCC 27725</strain>
    </source>
</reference>
<dbReference type="RefSeq" id="WP_005952332.1">
    <property type="nucleotide sequence ID" value="NZ_CP028103.1"/>
</dbReference>